<organism evidence="1 2">
    <name type="scientific">Rhodovulum steppense</name>
    <dbReference type="NCBI Taxonomy" id="540251"/>
    <lineage>
        <taxon>Bacteria</taxon>
        <taxon>Pseudomonadati</taxon>
        <taxon>Pseudomonadota</taxon>
        <taxon>Alphaproteobacteria</taxon>
        <taxon>Rhodobacterales</taxon>
        <taxon>Paracoccaceae</taxon>
        <taxon>Rhodovulum</taxon>
    </lineage>
</organism>
<sequence>MRRWHQLVARAARINTGEVNVRRFEKLQSRVRPTTRIALDTTVFQIANYERGAWYSTGKAMWGDFEIDTGFAGPMNPVFPTSQQEQIPFLYSLCELARNGTVTFVLLPTVEGEKAEAKDKHSRSLGCTPLDHGIRYQQLEFSCTRMKFSHSVSWGPLTKRKEDECKFDIGRHSLIFHHLRGKSQQKDAWHLMICDAFGVDVFLTVDEKFIRSFRQIEERLVNLGFGTKVMTPKEFCEACNLRPTHPPDADPQAIMRGSIR</sequence>
<dbReference type="AlphaFoldDB" id="A0A4R1YPY7"/>
<keyword evidence="2" id="KW-1185">Reference proteome</keyword>
<gene>
    <name evidence="1" type="ORF">EV216_1206</name>
</gene>
<dbReference type="Proteomes" id="UP000295277">
    <property type="component" value="Unassembled WGS sequence"/>
</dbReference>
<dbReference type="EMBL" id="SLVM01000020">
    <property type="protein sequence ID" value="TCM80495.1"/>
    <property type="molecule type" value="Genomic_DNA"/>
</dbReference>
<reference evidence="1 2" key="1">
    <citation type="submission" date="2019-03" db="EMBL/GenBank/DDBJ databases">
        <title>Genomic Encyclopedia of Type Strains, Phase IV (KMG-IV): sequencing the most valuable type-strain genomes for metagenomic binning, comparative biology and taxonomic classification.</title>
        <authorList>
            <person name="Goeker M."/>
        </authorList>
    </citation>
    <scope>NUCLEOTIDE SEQUENCE [LARGE SCALE GENOMIC DNA]</scope>
    <source>
        <strain evidence="1 2">DSM 21153</strain>
    </source>
</reference>
<protein>
    <submittedName>
        <fullName evidence="1">Uncharacterized protein</fullName>
    </submittedName>
</protein>
<evidence type="ECO:0000313" key="2">
    <source>
        <dbReference type="Proteomes" id="UP000295277"/>
    </source>
</evidence>
<name>A0A4R1YPY7_9RHOB</name>
<accession>A0A4R1YPY7</accession>
<evidence type="ECO:0000313" key="1">
    <source>
        <dbReference type="EMBL" id="TCM80495.1"/>
    </source>
</evidence>
<comment type="caution">
    <text evidence="1">The sequence shown here is derived from an EMBL/GenBank/DDBJ whole genome shotgun (WGS) entry which is preliminary data.</text>
</comment>
<proteinExistence type="predicted"/>